<dbReference type="EMBL" id="JAWXYG010000001">
    <property type="protein sequence ID" value="KAK4285376.1"/>
    <property type="molecule type" value="Genomic_DNA"/>
</dbReference>
<evidence type="ECO:0000313" key="2">
    <source>
        <dbReference type="Proteomes" id="UP001293593"/>
    </source>
</evidence>
<accession>A0AAE1NAY7</accession>
<comment type="caution">
    <text evidence="1">The sequence shown here is derived from an EMBL/GenBank/DDBJ whole genome shotgun (WGS) entry which is preliminary data.</text>
</comment>
<keyword evidence="2" id="KW-1185">Reference proteome</keyword>
<gene>
    <name evidence="1" type="ORF">QN277_002082</name>
</gene>
<protein>
    <submittedName>
        <fullName evidence="1">Uncharacterized protein</fullName>
    </submittedName>
</protein>
<dbReference type="Proteomes" id="UP001293593">
    <property type="component" value="Unassembled WGS sequence"/>
</dbReference>
<proteinExistence type="predicted"/>
<reference evidence="1" key="1">
    <citation type="submission" date="2023-10" db="EMBL/GenBank/DDBJ databases">
        <title>Chromosome-level genome of the transformable northern wattle, Acacia crassicarpa.</title>
        <authorList>
            <person name="Massaro I."/>
            <person name="Sinha N.R."/>
            <person name="Poethig S."/>
            <person name="Leichty A.R."/>
        </authorList>
    </citation>
    <scope>NUCLEOTIDE SEQUENCE</scope>
    <source>
        <strain evidence="1">Acra3RX</strain>
        <tissue evidence="1">Leaf</tissue>
    </source>
</reference>
<dbReference type="AlphaFoldDB" id="A0AAE1NAY7"/>
<sequence>MNLDWYSHLSLESRSILLCQALHEIDGLKFIVEEDKTPEWLDHYVEGDSWSFWFQNEFPNMAVVFGALIEYPWPSPPKLLIDVRVNGTKVGSPEGQIVFAPLTTPHIFLFDLRLLVLEDKLRSVVSEREWNHVEISCVLCYIKCYHAGELDQMYGITRAKWSGAYVYKQNSRMEDIRFINHSQGTIPELLKASSMIPDSFAELVLRRMKWLHIDFKAIEDSSNNAGMSLLSKSITKSHSVTGREPNMRKRKRDGGDLSIWVPRSFAPSLHLTTWTSRDE</sequence>
<organism evidence="1 2">
    <name type="scientific">Acacia crassicarpa</name>
    <name type="common">northern wattle</name>
    <dbReference type="NCBI Taxonomy" id="499986"/>
    <lineage>
        <taxon>Eukaryota</taxon>
        <taxon>Viridiplantae</taxon>
        <taxon>Streptophyta</taxon>
        <taxon>Embryophyta</taxon>
        <taxon>Tracheophyta</taxon>
        <taxon>Spermatophyta</taxon>
        <taxon>Magnoliopsida</taxon>
        <taxon>eudicotyledons</taxon>
        <taxon>Gunneridae</taxon>
        <taxon>Pentapetalae</taxon>
        <taxon>rosids</taxon>
        <taxon>fabids</taxon>
        <taxon>Fabales</taxon>
        <taxon>Fabaceae</taxon>
        <taxon>Caesalpinioideae</taxon>
        <taxon>mimosoid clade</taxon>
        <taxon>Acacieae</taxon>
        <taxon>Acacia</taxon>
    </lineage>
</organism>
<evidence type="ECO:0000313" key="1">
    <source>
        <dbReference type="EMBL" id="KAK4285376.1"/>
    </source>
</evidence>
<name>A0AAE1NAY7_9FABA</name>